<evidence type="ECO:0000313" key="3">
    <source>
        <dbReference type="Proteomes" id="UP000257451"/>
    </source>
</evidence>
<feature type="region of interest" description="Disordered" evidence="1">
    <location>
        <begin position="21"/>
        <end position="41"/>
    </location>
</feature>
<reference evidence="2 3" key="1">
    <citation type="journal article" date="2018" name="Sci. Rep.">
        <title>Extensive genomic diversity among Mycobacterium marinum strains revealed by whole genome sequencing.</title>
        <authorList>
            <person name="Das S."/>
            <person name="Pettersson B.M."/>
            <person name="Behra P.R."/>
            <person name="Mallick A."/>
            <person name="Cheramie M."/>
            <person name="Ramesh M."/>
            <person name="Shirreff L."/>
            <person name="DuCote T."/>
            <person name="Dasgupta S."/>
            <person name="Ennis D.G."/>
            <person name="Kirsebom L.A."/>
        </authorList>
    </citation>
    <scope>NUCLEOTIDE SEQUENCE [LARGE SCALE GENOMIC DNA]</scope>
    <source>
        <strain evidence="2 3">Davis1</strain>
    </source>
</reference>
<protein>
    <submittedName>
        <fullName evidence="2">Uncharacterized protein</fullName>
    </submittedName>
</protein>
<proteinExistence type="predicted"/>
<evidence type="ECO:0000313" key="2">
    <source>
        <dbReference type="EMBL" id="RFZ37890.1"/>
    </source>
</evidence>
<name>A0A3E2MSU6_MYCMR</name>
<dbReference type="AlphaFoldDB" id="A0A3E2MSU6"/>
<gene>
    <name evidence="2" type="ORF">DAVIS_03717</name>
</gene>
<organism evidence="2 3">
    <name type="scientific">Mycobacterium marinum</name>
    <dbReference type="NCBI Taxonomy" id="1781"/>
    <lineage>
        <taxon>Bacteria</taxon>
        <taxon>Bacillati</taxon>
        <taxon>Actinomycetota</taxon>
        <taxon>Actinomycetes</taxon>
        <taxon>Mycobacteriales</taxon>
        <taxon>Mycobacteriaceae</taxon>
        <taxon>Mycobacterium</taxon>
        <taxon>Mycobacterium ulcerans group</taxon>
    </lineage>
</organism>
<dbReference type="Proteomes" id="UP000257451">
    <property type="component" value="Unassembled WGS sequence"/>
</dbReference>
<evidence type="ECO:0000256" key="1">
    <source>
        <dbReference type="SAM" id="MobiDB-lite"/>
    </source>
</evidence>
<comment type="caution">
    <text evidence="2">The sequence shown here is derived from an EMBL/GenBank/DDBJ whole genome shotgun (WGS) entry which is preliminary data.</text>
</comment>
<sequence>MPNAANAAGLSVLSDNGCAFSVPRGRAMSNNRRTRQDMGLGRVRIACKRQLTQQNGGLA</sequence>
<dbReference type="EMBL" id="PEDF01000120">
    <property type="protein sequence ID" value="RFZ37890.1"/>
    <property type="molecule type" value="Genomic_DNA"/>
</dbReference>
<accession>A0A3E2MSU6</accession>